<dbReference type="InterPro" id="IPR019576">
    <property type="entry name" value="Pyridoxamine_oxidase_dimer_C"/>
</dbReference>
<evidence type="ECO:0000256" key="2">
    <source>
        <dbReference type="ARBA" id="ARBA00022630"/>
    </source>
</evidence>
<dbReference type="InterPro" id="IPR011576">
    <property type="entry name" value="Pyridox_Oxase_N"/>
</dbReference>
<evidence type="ECO:0000256" key="3">
    <source>
        <dbReference type="ARBA" id="ARBA00022643"/>
    </source>
</evidence>
<dbReference type="GO" id="GO:0004733">
    <property type="term" value="F:pyridoxamine phosphate oxidase activity"/>
    <property type="evidence" value="ECO:0007669"/>
    <property type="project" value="InterPro"/>
</dbReference>
<dbReference type="HAMAP" id="MF_01629">
    <property type="entry name" value="PdxH"/>
    <property type="match status" value="1"/>
</dbReference>
<dbReference type="PIRSF" id="PIRSF000190">
    <property type="entry name" value="Pyd_amn-ph_oxd"/>
    <property type="match status" value="1"/>
</dbReference>
<reference evidence="7" key="1">
    <citation type="submission" date="2018-05" db="EMBL/GenBank/DDBJ databases">
        <authorList>
            <person name="Lanie J.A."/>
            <person name="Ng W.-L."/>
            <person name="Kazmierczak K.M."/>
            <person name="Andrzejewski T.M."/>
            <person name="Davidsen T.M."/>
            <person name="Wayne K.J."/>
            <person name="Tettelin H."/>
            <person name="Glass J.I."/>
            <person name="Rusch D."/>
            <person name="Podicherti R."/>
            <person name="Tsui H.-C.T."/>
            <person name="Winkler M.E."/>
        </authorList>
    </citation>
    <scope>NUCLEOTIDE SEQUENCE</scope>
</reference>
<accession>A0A381P6Q1</accession>
<proteinExistence type="inferred from homology"/>
<evidence type="ECO:0000259" key="6">
    <source>
        <dbReference type="Pfam" id="PF10590"/>
    </source>
</evidence>
<keyword evidence="2" id="KW-0285">Flavoprotein</keyword>
<keyword evidence="4" id="KW-0560">Oxidoreductase</keyword>
<dbReference type="NCBIfam" id="NF004231">
    <property type="entry name" value="PRK05679.1"/>
    <property type="match status" value="1"/>
</dbReference>
<dbReference type="Pfam" id="PF10590">
    <property type="entry name" value="PNP_phzG_C"/>
    <property type="match status" value="1"/>
</dbReference>
<dbReference type="GO" id="GO:0008615">
    <property type="term" value="P:pyridoxine biosynthetic process"/>
    <property type="evidence" value="ECO:0007669"/>
    <property type="project" value="InterPro"/>
</dbReference>
<dbReference type="GO" id="GO:0010181">
    <property type="term" value="F:FMN binding"/>
    <property type="evidence" value="ECO:0007669"/>
    <property type="project" value="InterPro"/>
</dbReference>
<feature type="domain" description="Pyridoxamine 5'-phosphate oxidase N-terminal" evidence="5">
    <location>
        <begin position="36"/>
        <end position="156"/>
    </location>
</feature>
<dbReference type="Gene3D" id="2.30.110.10">
    <property type="entry name" value="Electron Transport, Fmn-binding Protein, Chain A"/>
    <property type="match status" value="1"/>
</dbReference>
<dbReference type="NCBIfam" id="TIGR00558">
    <property type="entry name" value="pdxH"/>
    <property type="match status" value="1"/>
</dbReference>
<evidence type="ECO:0000313" key="7">
    <source>
        <dbReference type="EMBL" id="SUZ62087.1"/>
    </source>
</evidence>
<evidence type="ECO:0000259" key="5">
    <source>
        <dbReference type="Pfam" id="PF01243"/>
    </source>
</evidence>
<comment type="cofactor">
    <cofactor evidence="1">
        <name>FMN</name>
        <dbReference type="ChEBI" id="CHEBI:58210"/>
    </cofactor>
</comment>
<dbReference type="PROSITE" id="PS01064">
    <property type="entry name" value="PYRIDOX_OXIDASE"/>
    <property type="match status" value="1"/>
</dbReference>
<dbReference type="PANTHER" id="PTHR10851:SF0">
    <property type="entry name" value="PYRIDOXINE-5'-PHOSPHATE OXIDASE"/>
    <property type="match status" value="1"/>
</dbReference>
<dbReference type="SUPFAM" id="SSF50475">
    <property type="entry name" value="FMN-binding split barrel"/>
    <property type="match status" value="1"/>
</dbReference>
<evidence type="ECO:0000256" key="4">
    <source>
        <dbReference type="ARBA" id="ARBA00023002"/>
    </source>
</evidence>
<dbReference type="InterPro" id="IPR019740">
    <property type="entry name" value="Pyridox_Oxase_CS"/>
</dbReference>
<dbReference type="InterPro" id="IPR012349">
    <property type="entry name" value="Split_barrel_FMN-bd"/>
</dbReference>
<evidence type="ECO:0008006" key="8">
    <source>
        <dbReference type="Google" id="ProtNLM"/>
    </source>
</evidence>
<evidence type="ECO:0000256" key="1">
    <source>
        <dbReference type="ARBA" id="ARBA00001917"/>
    </source>
</evidence>
<sequence>MDLTFMRQGYQNEGLTKEQLSPDPFLQFEAWFKEANEAEPIPNAMSLATVNHSGAPMMRTVLLKLFDENGFVFFTNYKSRKAEQISENPNVAVLFNWVALERQVSINGVAEKVETSESLKYFMGRPRGSQLGAWVSDQRSVLSSRKILEMKLDEIKRKFADGKIPLPDCWGGFRIKPKRFEFWQGRPNRLHDRFLYSKIDDESWEIERLAP</sequence>
<gene>
    <name evidence="7" type="ORF">METZ01_LOCUS14941</name>
</gene>
<dbReference type="EMBL" id="UINC01000846">
    <property type="protein sequence ID" value="SUZ62087.1"/>
    <property type="molecule type" value="Genomic_DNA"/>
</dbReference>
<dbReference type="Pfam" id="PF01243">
    <property type="entry name" value="PNPOx_N"/>
    <property type="match status" value="1"/>
</dbReference>
<protein>
    <recommendedName>
        <fullName evidence="8">Pyridoxamine 5'-phosphate oxidase putative domain-containing protein</fullName>
    </recommendedName>
</protein>
<feature type="domain" description="Pyridoxine 5'-phosphate oxidase dimerisation C-terminal" evidence="6">
    <location>
        <begin position="170"/>
        <end position="211"/>
    </location>
</feature>
<organism evidence="7">
    <name type="scientific">marine metagenome</name>
    <dbReference type="NCBI Taxonomy" id="408172"/>
    <lineage>
        <taxon>unclassified sequences</taxon>
        <taxon>metagenomes</taxon>
        <taxon>ecological metagenomes</taxon>
    </lineage>
</organism>
<dbReference type="InterPro" id="IPR000659">
    <property type="entry name" value="Pyridox_Oxase"/>
</dbReference>
<dbReference type="AlphaFoldDB" id="A0A381P6Q1"/>
<dbReference type="PANTHER" id="PTHR10851">
    <property type="entry name" value="PYRIDOXINE-5-PHOSPHATE OXIDASE"/>
    <property type="match status" value="1"/>
</dbReference>
<keyword evidence="3" id="KW-0288">FMN</keyword>
<name>A0A381P6Q1_9ZZZZ</name>